<evidence type="ECO:0000256" key="4">
    <source>
        <dbReference type="ARBA" id="ARBA00023163"/>
    </source>
</evidence>
<keyword evidence="4" id="KW-0804">Transcription</keyword>
<dbReference type="InterPro" id="IPR036390">
    <property type="entry name" value="WH_DNA-bd_sf"/>
</dbReference>
<evidence type="ECO:0000256" key="1">
    <source>
        <dbReference type="ARBA" id="ARBA00009437"/>
    </source>
</evidence>
<dbReference type="GO" id="GO:0003700">
    <property type="term" value="F:DNA-binding transcription factor activity"/>
    <property type="evidence" value="ECO:0007669"/>
    <property type="project" value="InterPro"/>
</dbReference>
<reference evidence="6 7" key="1">
    <citation type="submission" date="2019-03" db="EMBL/GenBank/DDBJ databases">
        <title>Genomic Encyclopedia of Type Strains, Phase IV (KMG-IV): sequencing the most valuable type-strain genomes for metagenomic binning, comparative biology and taxonomic classification.</title>
        <authorList>
            <person name="Goeker M."/>
        </authorList>
    </citation>
    <scope>NUCLEOTIDE SEQUENCE [LARGE SCALE GENOMIC DNA]</scope>
    <source>
        <strain evidence="6 7">DSM 45934</strain>
    </source>
</reference>
<dbReference type="PROSITE" id="PS50931">
    <property type="entry name" value="HTH_LYSR"/>
    <property type="match status" value="1"/>
</dbReference>
<evidence type="ECO:0000256" key="3">
    <source>
        <dbReference type="ARBA" id="ARBA00023125"/>
    </source>
</evidence>
<dbReference type="PANTHER" id="PTHR30118">
    <property type="entry name" value="HTH-TYPE TRANSCRIPTIONAL REGULATOR LEUO-RELATED"/>
    <property type="match status" value="1"/>
</dbReference>
<comment type="similarity">
    <text evidence="1">Belongs to the LysR transcriptional regulatory family.</text>
</comment>
<organism evidence="6 7">
    <name type="scientific">Actinocrispum wychmicini</name>
    <dbReference type="NCBI Taxonomy" id="1213861"/>
    <lineage>
        <taxon>Bacteria</taxon>
        <taxon>Bacillati</taxon>
        <taxon>Actinomycetota</taxon>
        <taxon>Actinomycetes</taxon>
        <taxon>Pseudonocardiales</taxon>
        <taxon>Pseudonocardiaceae</taxon>
        <taxon>Actinocrispum</taxon>
    </lineage>
</organism>
<keyword evidence="7" id="KW-1185">Reference proteome</keyword>
<accession>A0A4V2S418</accession>
<dbReference type="Gene3D" id="3.40.190.10">
    <property type="entry name" value="Periplasmic binding protein-like II"/>
    <property type="match status" value="2"/>
</dbReference>
<keyword evidence="2" id="KW-0805">Transcription regulation</keyword>
<dbReference type="OrthoDB" id="8717159at2"/>
<dbReference type="GO" id="GO:0003677">
    <property type="term" value="F:DNA binding"/>
    <property type="evidence" value="ECO:0007669"/>
    <property type="project" value="UniProtKB-KW"/>
</dbReference>
<dbReference type="SUPFAM" id="SSF46785">
    <property type="entry name" value="Winged helix' DNA-binding domain"/>
    <property type="match status" value="1"/>
</dbReference>
<protein>
    <submittedName>
        <fullName evidence="6">DNA-binding transcriptional LysR family regulator</fullName>
    </submittedName>
</protein>
<evidence type="ECO:0000259" key="5">
    <source>
        <dbReference type="PROSITE" id="PS50931"/>
    </source>
</evidence>
<dbReference type="InterPro" id="IPR000847">
    <property type="entry name" value="LysR_HTH_N"/>
</dbReference>
<dbReference type="InterPro" id="IPR050389">
    <property type="entry name" value="LysR-type_TF"/>
</dbReference>
<dbReference type="EMBL" id="SLWS01000018">
    <property type="protein sequence ID" value="TCO46670.1"/>
    <property type="molecule type" value="Genomic_DNA"/>
</dbReference>
<dbReference type="AlphaFoldDB" id="A0A4V2S418"/>
<evidence type="ECO:0000313" key="6">
    <source>
        <dbReference type="EMBL" id="TCO46670.1"/>
    </source>
</evidence>
<evidence type="ECO:0000313" key="7">
    <source>
        <dbReference type="Proteomes" id="UP000295680"/>
    </source>
</evidence>
<dbReference type="RefSeq" id="WP_132125797.1">
    <property type="nucleotide sequence ID" value="NZ_SLWS01000018.1"/>
</dbReference>
<name>A0A4V2S418_9PSEU</name>
<comment type="caution">
    <text evidence="6">The sequence shown here is derived from an EMBL/GenBank/DDBJ whole genome shotgun (WGS) entry which is preliminary data.</text>
</comment>
<dbReference type="InterPro" id="IPR036388">
    <property type="entry name" value="WH-like_DNA-bd_sf"/>
</dbReference>
<dbReference type="InterPro" id="IPR005119">
    <property type="entry name" value="LysR_subst-bd"/>
</dbReference>
<dbReference type="Proteomes" id="UP000295680">
    <property type="component" value="Unassembled WGS sequence"/>
</dbReference>
<dbReference type="SUPFAM" id="SSF53850">
    <property type="entry name" value="Periplasmic binding protein-like II"/>
    <property type="match status" value="1"/>
</dbReference>
<dbReference type="PANTHER" id="PTHR30118:SF15">
    <property type="entry name" value="TRANSCRIPTIONAL REGULATORY PROTEIN"/>
    <property type="match status" value="1"/>
</dbReference>
<dbReference type="Pfam" id="PF03466">
    <property type="entry name" value="LysR_substrate"/>
    <property type="match status" value="1"/>
</dbReference>
<feature type="domain" description="HTH lysR-type" evidence="5">
    <location>
        <begin position="4"/>
        <end position="61"/>
    </location>
</feature>
<dbReference type="Gene3D" id="1.10.10.10">
    <property type="entry name" value="Winged helix-like DNA-binding domain superfamily/Winged helix DNA-binding domain"/>
    <property type="match status" value="1"/>
</dbReference>
<sequence length="301" mass="32574">MTDLDLNLLTVLDALLRAGSVTAAAEKLHMSAPATSRALGRLRRTLDDPLLVRAGRGLVPTPLALSLAPQVGAIVEQARALLTTSQGLDLSTVDRRFTVRANDGWTSVLGGPLLAQVSSAAPGIRLRFAPEGDDDIQPLRDGSIDLDIGVIDDLGPEITVQPLWQEPWVPVVAPNHPLTHGPVTWQRLVAHPYVAISRRGRSTGPYDDLLATHGLHRKVVAITPTATTAAHLLFESDVICLFMATFAKHAAKRMGLCPIRTPDPLPVTRVSQAWHPRSENDPAHRWLRETIHTLGPDNNPP</sequence>
<dbReference type="Pfam" id="PF00126">
    <property type="entry name" value="HTH_1"/>
    <property type="match status" value="1"/>
</dbReference>
<proteinExistence type="inferred from homology"/>
<gene>
    <name evidence="6" type="ORF">EV192_11865</name>
</gene>
<dbReference type="CDD" id="cd08460">
    <property type="entry name" value="PBP2_DntR_like_1"/>
    <property type="match status" value="1"/>
</dbReference>
<keyword evidence="3 6" id="KW-0238">DNA-binding</keyword>
<evidence type="ECO:0000256" key="2">
    <source>
        <dbReference type="ARBA" id="ARBA00023015"/>
    </source>
</evidence>